<gene>
    <name evidence="7" type="primary">PARPA_06971.1 scaffold 25188</name>
</gene>
<protein>
    <recommendedName>
        <fullName evidence="6">HTH APSES-type domain-containing protein</fullName>
    </recommendedName>
</protein>
<comment type="similarity">
    <text evidence="1">Belongs to the EFG1/PHD1/stuA family.</text>
</comment>
<feature type="region of interest" description="Disordered" evidence="5">
    <location>
        <begin position="1"/>
        <end position="65"/>
    </location>
</feature>
<sequence length="471" mass="53359">MNYSRLQSEKGVLEQKDKCNLKSSTEAREDQKHHQNVNSEQQSHWKLQYPSHETKETAPPASESSYMQQHSVLQMELPPPTTKPLATMQPVQLIRWMQRPKFSTSFWEEEGTLCYQVDANNICVARRQDNDMINGTKLLNVAGLSRGKRDGILKNENARVVVKVGPMHLKGVWITFNRAKELAHQFKLTEILDPLLLDDPSAYFPNIQEHSTSPVQSEILDNINCSESPALQINTVNQNTLSTTQYHSYLPTSNTATIASTPIYDLRFPYYNSQSSRLPGSVTHHVYPSYDDSSRNKRTNSANQVPVNQFLAQEDYITSSLNSSMSVVPPATPDSVAPTIHMRENTDFQAAARRSQKLSAQEMLLSTSFFQQQQQHRQEYPCPPYSQLQLIPNCPNSYEYLCSPPISANNSASPTPVDPSTTFQFELHSLHGQRNMNHHTPSSSTGSSFVSNPYCQQQQSRQNEEPDLYSF</sequence>
<feature type="region of interest" description="Disordered" evidence="5">
    <location>
        <begin position="433"/>
        <end position="471"/>
    </location>
</feature>
<evidence type="ECO:0000256" key="3">
    <source>
        <dbReference type="ARBA" id="ARBA00023125"/>
    </source>
</evidence>
<keyword evidence="8" id="KW-1185">Reference proteome</keyword>
<evidence type="ECO:0000256" key="4">
    <source>
        <dbReference type="ARBA" id="ARBA00023163"/>
    </source>
</evidence>
<evidence type="ECO:0000256" key="1">
    <source>
        <dbReference type="ARBA" id="ARBA00007247"/>
    </source>
</evidence>
<reference evidence="7 8" key="1">
    <citation type="submission" date="2014-09" db="EMBL/GenBank/DDBJ databases">
        <authorList>
            <person name="Ellenberger Sabrina"/>
        </authorList>
    </citation>
    <scope>NUCLEOTIDE SEQUENCE [LARGE SCALE GENOMIC DNA]</scope>
    <source>
        <strain evidence="7 8">CBS 412.66</strain>
    </source>
</reference>
<keyword evidence="4" id="KW-0804">Transcription</keyword>
<dbReference type="EMBL" id="LN728848">
    <property type="protein sequence ID" value="CEP12951.1"/>
    <property type="molecule type" value="Genomic_DNA"/>
</dbReference>
<dbReference type="STRING" id="35722.A0A0B7N3W4"/>
<dbReference type="SMART" id="SM01252">
    <property type="entry name" value="KilA-N"/>
    <property type="match status" value="1"/>
</dbReference>
<dbReference type="PANTHER" id="PTHR47792:SF1">
    <property type="entry name" value="PROTEIN SOK2-RELATED"/>
    <property type="match status" value="1"/>
</dbReference>
<feature type="compositionally biased region" description="Basic and acidic residues" evidence="5">
    <location>
        <begin position="7"/>
        <end position="33"/>
    </location>
</feature>
<evidence type="ECO:0000256" key="2">
    <source>
        <dbReference type="ARBA" id="ARBA00023015"/>
    </source>
</evidence>
<dbReference type="PROSITE" id="PS51299">
    <property type="entry name" value="HTH_APSES"/>
    <property type="match status" value="1"/>
</dbReference>
<feature type="domain" description="HTH APSES-type" evidence="6">
    <location>
        <begin position="101"/>
        <end position="211"/>
    </location>
</feature>
<dbReference type="PANTHER" id="PTHR47792">
    <property type="entry name" value="PROTEIN SOK2-RELATED"/>
    <property type="match status" value="1"/>
</dbReference>
<dbReference type="InterPro" id="IPR036887">
    <property type="entry name" value="HTH_APSES_sf"/>
</dbReference>
<dbReference type="AlphaFoldDB" id="A0A0B7N3W4"/>
<keyword evidence="2" id="KW-0805">Transcription regulation</keyword>
<dbReference type="GO" id="GO:0043565">
    <property type="term" value="F:sequence-specific DNA binding"/>
    <property type="evidence" value="ECO:0007669"/>
    <property type="project" value="TreeGrafter"/>
</dbReference>
<dbReference type="InterPro" id="IPR029790">
    <property type="entry name" value="EFG1/Phd1/StuA"/>
</dbReference>
<feature type="compositionally biased region" description="Low complexity" evidence="5">
    <location>
        <begin position="442"/>
        <end position="451"/>
    </location>
</feature>
<dbReference type="GO" id="GO:0005634">
    <property type="term" value="C:nucleus"/>
    <property type="evidence" value="ECO:0007669"/>
    <property type="project" value="TreeGrafter"/>
</dbReference>
<organism evidence="7 8">
    <name type="scientific">Parasitella parasitica</name>
    <dbReference type="NCBI Taxonomy" id="35722"/>
    <lineage>
        <taxon>Eukaryota</taxon>
        <taxon>Fungi</taxon>
        <taxon>Fungi incertae sedis</taxon>
        <taxon>Mucoromycota</taxon>
        <taxon>Mucoromycotina</taxon>
        <taxon>Mucoromycetes</taxon>
        <taxon>Mucorales</taxon>
        <taxon>Mucorineae</taxon>
        <taxon>Mucoraceae</taxon>
        <taxon>Parasitella</taxon>
    </lineage>
</organism>
<proteinExistence type="inferred from homology"/>
<name>A0A0B7N3W4_9FUNG</name>
<dbReference type="GO" id="GO:0003700">
    <property type="term" value="F:DNA-binding transcription factor activity"/>
    <property type="evidence" value="ECO:0007669"/>
    <property type="project" value="TreeGrafter"/>
</dbReference>
<dbReference type="Gene3D" id="3.10.260.10">
    <property type="entry name" value="Transcription regulator HTH, APSES-type DNA-binding domain"/>
    <property type="match status" value="1"/>
</dbReference>
<dbReference type="Proteomes" id="UP000054107">
    <property type="component" value="Unassembled WGS sequence"/>
</dbReference>
<evidence type="ECO:0000313" key="8">
    <source>
        <dbReference type="Proteomes" id="UP000054107"/>
    </source>
</evidence>
<dbReference type="GO" id="GO:0045944">
    <property type="term" value="P:positive regulation of transcription by RNA polymerase II"/>
    <property type="evidence" value="ECO:0007669"/>
    <property type="project" value="TreeGrafter"/>
</dbReference>
<keyword evidence="3" id="KW-0238">DNA-binding</keyword>
<feature type="compositionally biased region" description="Polar residues" evidence="5">
    <location>
        <begin position="36"/>
        <end position="45"/>
    </location>
</feature>
<dbReference type="InterPro" id="IPR003163">
    <property type="entry name" value="Tscrpt_reg_HTH_APSES-type"/>
</dbReference>
<dbReference type="SUPFAM" id="SSF54616">
    <property type="entry name" value="DNA-binding domain of Mlu1-box binding protein MBP1"/>
    <property type="match status" value="1"/>
</dbReference>
<dbReference type="Pfam" id="PF04383">
    <property type="entry name" value="KilA-N"/>
    <property type="match status" value="1"/>
</dbReference>
<evidence type="ECO:0000256" key="5">
    <source>
        <dbReference type="SAM" id="MobiDB-lite"/>
    </source>
</evidence>
<evidence type="ECO:0000313" key="7">
    <source>
        <dbReference type="EMBL" id="CEP12951.1"/>
    </source>
</evidence>
<evidence type="ECO:0000259" key="6">
    <source>
        <dbReference type="PROSITE" id="PS51299"/>
    </source>
</evidence>
<dbReference type="InterPro" id="IPR018004">
    <property type="entry name" value="KilA/APSES_HTH"/>
</dbReference>
<accession>A0A0B7N3W4</accession>
<dbReference type="OrthoDB" id="5407653at2759"/>